<gene>
    <name evidence="1" type="ORF">PIIN_06883</name>
</gene>
<sequence>MLLPHLKRLEIELGTFLEKDVVTSSQIPGVEELHIWGITEDITMGSSHSLVNWHIKRLKLSGDSARVLRLLSCLNNLCKPQALALTFSSSRTRKLAFEDAFPDNLLCNVESLEISFDSRACRDQELVLHLTNIICRMARDSSCLLKIHQSPSNHIFLPVKPVSCRLSIECEETAFQGQAGFSQLPPHWPTFEQVQMAVQHTHQHIALQLLSHSRTFTFTTSSEFEECVGPTNWPPSITSIDLNNSCFRFDDSTHGLSPGRNSRNSLGRTIFHSLAKIRCTVSAVVTLMARQALPVIEDITIVAETDADILSFYSDY</sequence>
<dbReference type="AlphaFoldDB" id="G4U372"/>
<dbReference type="HOGENOM" id="CLU_880327_0_0_1"/>
<dbReference type="InParanoid" id="G4U372"/>
<dbReference type="EMBL" id="CAFZ01001882">
    <property type="protein sequence ID" value="CCA78031.1"/>
    <property type="molecule type" value="Genomic_DNA"/>
</dbReference>
<protein>
    <submittedName>
        <fullName evidence="1">Uncharacterized protein</fullName>
    </submittedName>
</protein>
<reference evidence="1 2" key="1">
    <citation type="journal article" date="2011" name="PLoS Pathog.">
        <title>Endophytic Life Strategies Decoded by Genome and Transcriptome Analyses of the Mutualistic Root Symbiont Piriformospora indica.</title>
        <authorList>
            <person name="Zuccaro A."/>
            <person name="Lahrmann U."/>
            <person name="Guldener U."/>
            <person name="Langen G."/>
            <person name="Pfiffi S."/>
            <person name="Biedenkopf D."/>
            <person name="Wong P."/>
            <person name="Samans B."/>
            <person name="Grimm C."/>
            <person name="Basiewicz M."/>
            <person name="Murat C."/>
            <person name="Martin F."/>
            <person name="Kogel K.H."/>
        </authorList>
    </citation>
    <scope>NUCLEOTIDE SEQUENCE [LARGE SCALE GENOMIC DNA]</scope>
    <source>
        <strain evidence="1 2">DSM 11827</strain>
    </source>
</reference>
<evidence type="ECO:0000313" key="2">
    <source>
        <dbReference type="Proteomes" id="UP000007148"/>
    </source>
</evidence>
<organism evidence="1 2">
    <name type="scientific">Serendipita indica (strain DSM 11827)</name>
    <name type="common">Root endophyte fungus</name>
    <name type="synonym">Piriformospora indica</name>
    <dbReference type="NCBI Taxonomy" id="1109443"/>
    <lineage>
        <taxon>Eukaryota</taxon>
        <taxon>Fungi</taxon>
        <taxon>Dikarya</taxon>
        <taxon>Basidiomycota</taxon>
        <taxon>Agaricomycotina</taxon>
        <taxon>Agaricomycetes</taxon>
        <taxon>Sebacinales</taxon>
        <taxon>Serendipitaceae</taxon>
        <taxon>Serendipita</taxon>
    </lineage>
</organism>
<accession>G4U372</accession>
<evidence type="ECO:0000313" key="1">
    <source>
        <dbReference type="EMBL" id="CCA78031.1"/>
    </source>
</evidence>
<proteinExistence type="predicted"/>
<keyword evidence="2" id="KW-1185">Reference proteome</keyword>
<comment type="caution">
    <text evidence="1">The sequence shown here is derived from an EMBL/GenBank/DDBJ whole genome shotgun (WGS) entry which is preliminary data.</text>
</comment>
<dbReference type="Proteomes" id="UP000007148">
    <property type="component" value="Unassembled WGS sequence"/>
</dbReference>
<name>G4U372_SERID</name>